<dbReference type="AlphaFoldDB" id="A0AAD4L5B8"/>
<evidence type="ECO:0000313" key="3">
    <source>
        <dbReference type="Proteomes" id="UP001201163"/>
    </source>
</evidence>
<evidence type="ECO:0000313" key="2">
    <source>
        <dbReference type="EMBL" id="KAH8978770.1"/>
    </source>
</evidence>
<protein>
    <submittedName>
        <fullName evidence="2">Uncharacterized protein</fullName>
    </submittedName>
</protein>
<reference evidence="2" key="1">
    <citation type="submission" date="2022-01" db="EMBL/GenBank/DDBJ databases">
        <title>Comparative genomics reveals a dynamic genome evolution in the ectomycorrhizal milk-cap (Lactarius) mushrooms.</title>
        <authorList>
            <consortium name="DOE Joint Genome Institute"/>
            <person name="Lebreton A."/>
            <person name="Tang N."/>
            <person name="Kuo A."/>
            <person name="LaButti K."/>
            <person name="Drula E."/>
            <person name="Barry K."/>
            <person name="Clum A."/>
            <person name="Lipzen A."/>
            <person name="Mousain D."/>
            <person name="Ng V."/>
            <person name="Wang R."/>
            <person name="Wang X."/>
            <person name="Dai Y."/>
            <person name="Henrissat B."/>
            <person name="Grigoriev I.V."/>
            <person name="Guerin-Laguette A."/>
            <person name="Yu F."/>
            <person name="Martin F.M."/>
        </authorList>
    </citation>
    <scope>NUCLEOTIDE SEQUENCE</scope>
    <source>
        <strain evidence="2">QP</strain>
    </source>
</reference>
<dbReference type="Proteomes" id="UP001201163">
    <property type="component" value="Unassembled WGS sequence"/>
</dbReference>
<name>A0AAD4L5B8_9AGAM</name>
<dbReference type="EMBL" id="JAKELL010000205">
    <property type="protein sequence ID" value="KAH8978770.1"/>
    <property type="molecule type" value="Genomic_DNA"/>
</dbReference>
<keyword evidence="3" id="KW-1185">Reference proteome</keyword>
<accession>A0AAD4L5B8</accession>
<feature type="region of interest" description="Disordered" evidence="1">
    <location>
        <begin position="94"/>
        <end position="132"/>
    </location>
</feature>
<organism evidence="2 3">
    <name type="scientific">Lactarius akahatsu</name>
    <dbReference type="NCBI Taxonomy" id="416441"/>
    <lineage>
        <taxon>Eukaryota</taxon>
        <taxon>Fungi</taxon>
        <taxon>Dikarya</taxon>
        <taxon>Basidiomycota</taxon>
        <taxon>Agaricomycotina</taxon>
        <taxon>Agaricomycetes</taxon>
        <taxon>Russulales</taxon>
        <taxon>Russulaceae</taxon>
        <taxon>Lactarius</taxon>
    </lineage>
</organism>
<sequence length="132" mass="14607">MSILVHVGRQFSRLLPSVETVNADGSPSLFSLRDQRETDSAKWLEILRHFRGVRKLEVSGALVPNIASALEQVTGNMARGILPFLRDLHLHGSESSMSPSIEPFVAARQPSSHPVSVHYSRDDSFDNLSDND</sequence>
<gene>
    <name evidence="2" type="ORF">EDB92DRAFT_1821369</name>
</gene>
<comment type="caution">
    <text evidence="2">The sequence shown here is derived from an EMBL/GenBank/DDBJ whole genome shotgun (WGS) entry which is preliminary data.</text>
</comment>
<evidence type="ECO:0000256" key="1">
    <source>
        <dbReference type="SAM" id="MobiDB-lite"/>
    </source>
</evidence>
<proteinExistence type="predicted"/>